<dbReference type="RefSeq" id="WP_208570580.1">
    <property type="nucleotide sequence ID" value="NZ_JAGFWR010000033.1"/>
</dbReference>
<dbReference type="EMBL" id="JAGFWR010000033">
    <property type="protein sequence ID" value="MBO4165072.1"/>
    <property type="molecule type" value="Genomic_DNA"/>
</dbReference>
<comment type="caution">
    <text evidence="1">The sequence shown here is derived from an EMBL/GenBank/DDBJ whole genome shotgun (WGS) entry which is preliminary data.</text>
</comment>
<sequence length="188" mass="20267">MTHGTSMSAGRDATFDDLVRLAVRAVAPDEEPLLGLLAPDYHRRPGHWRRDPGALTRVGGGEAGGGGFEAVVEPLLPYLLVLTGVAVEALRDGVRDQATEAVRGGLRGLGRRWRTRGRRAVDPPPPEVRLRPGQLLRIEEAVTAAARDPRWTLTEDQVAVLRDAVRDAFAQRFGVAGPDTAEGDVDGR</sequence>
<accession>A0ABS3VHL1</accession>
<protein>
    <submittedName>
        <fullName evidence="1">Uncharacterized protein</fullName>
    </submittedName>
</protein>
<gene>
    <name evidence="1" type="ORF">JQN83_30350</name>
</gene>
<dbReference type="Proteomes" id="UP000671399">
    <property type="component" value="Unassembled WGS sequence"/>
</dbReference>
<evidence type="ECO:0000313" key="1">
    <source>
        <dbReference type="EMBL" id="MBO4165072.1"/>
    </source>
</evidence>
<name>A0ABS3VHL1_9ACTN</name>
<organism evidence="1 2">
    <name type="scientific">Micromonospora antibiotica</name>
    <dbReference type="NCBI Taxonomy" id="2807623"/>
    <lineage>
        <taxon>Bacteria</taxon>
        <taxon>Bacillati</taxon>
        <taxon>Actinomycetota</taxon>
        <taxon>Actinomycetes</taxon>
        <taxon>Micromonosporales</taxon>
        <taxon>Micromonosporaceae</taxon>
        <taxon>Micromonospora</taxon>
    </lineage>
</organism>
<keyword evidence="2" id="KW-1185">Reference proteome</keyword>
<proteinExistence type="predicted"/>
<evidence type="ECO:0000313" key="2">
    <source>
        <dbReference type="Proteomes" id="UP000671399"/>
    </source>
</evidence>
<reference evidence="1 2" key="1">
    <citation type="submission" date="2021-03" db="EMBL/GenBank/DDBJ databases">
        <authorList>
            <person name="Lee D.-H."/>
        </authorList>
    </citation>
    <scope>NUCLEOTIDE SEQUENCE [LARGE SCALE GENOMIC DNA]</scope>
    <source>
        <strain evidence="1 2">MMS20-R2-23</strain>
    </source>
</reference>